<gene>
    <name evidence="6" type="ORF">T190423A01A_10566</name>
</gene>
<reference evidence="6 7" key="1">
    <citation type="submission" date="2024-05" db="EMBL/GenBank/DDBJ databases">
        <authorList>
            <person name="Duchaud E."/>
        </authorList>
    </citation>
    <scope>NUCLEOTIDE SEQUENCE [LARGE SCALE GENOMIC DNA]</scope>
    <source>
        <strain evidence="6">Ena-SAMPLE-TAB-13-05-2024-13:56:06:370-140308</strain>
    </source>
</reference>
<accession>A0ABM9P8V6</accession>
<evidence type="ECO:0000256" key="2">
    <source>
        <dbReference type="ARBA" id="ARBA00023125"/>
    </source>
</evidence>
<dbReference type="PANTHER" id="PTHR43280">
    <property type="entry name" value="ARAC-FAMILY TRANSCRIPTIONAL REGULATOR"/>
    <property type="match status" value="1"/>
</dbReference>
<evidence type="ECO:0000313" key="6">
    <source>
        <dbReference type="EMBL" id="CAL2102003.1"/>
    </source>
</evidence>
<keyword evidence="2 6" id="KW-0238">DNA-binding</keyword>
<feature type="domain" description="HTH araC/xylS-type" evidence="5">
    <location>
        <begin position="276"/>
        <end position="375"/>
    </location>
</feature>
<feature type="transmembrane region" description="Helical" evidence="4">
    <location>
        <begin position="6"/>
        <end position="22"/>
    </location>
</feature>
<evidence type="ECO:0000256" key="4">
    <source>
        <dbReference type="SAM" id="Phobius"/>
    </source>
</evidence>
<evidence type="ECO:0000259" key="5">
    <source>
        <dbReference type="PROSITE" id="PS01124"/>
    </source>
</evidence>
<dbReference type="PROSITE" id="PS00041">
    <property type="entry name" value="HTH_ARAC_FAMILY_1"/>
    <property type="match status" value="1"/>
</dbReference>
<dbReference type="Gene3D" id="1.10.10.60">
    <property type="entry name" value="Homeodomain-like"/>
    <property type="match status" value="1"/>
</dbReference>
<dbReference type="RefSeq" id="WP_348714684.1">
    <property type="nucleotide sequence ID" value="NZ_CAXJIO010000010.1"/>
</dbReference>
<name>A0ABM9P8V6_9FLAO</name>
<evidence type="ECO:0000313" key="7">
    <source>
        <dbReference type="Proteomes" id="UP001497527"/>
    </source>
</evidence>
<keyword evidence="4" id="KW-1133">Transmembrane helix</keyword>
<feature type="transmembrane region" description="Helical" evidence="4">
    <location>
        <begin position="34"/>
        <end position="57"/>
    </location>
</feature>
<dbReference type="SUPFAM" id="SSF46689">
    <property type="entry name" value="Homeodomain-like"/>
    <property type="match status" value="1"/>
</dbReference>
<keyword evidence="3" id="KW-0804">Transcription</keyword>
<dbReference type="PANTHER" id="PTHR43280:SF29">
    <property type="entry name" value="ARAC-FAMILY TRANSCRIPTIONAL REGULATOR"/>
    <property type="match status" value="1"/>
</dbReference>
<evidence type="ECO:0000256" key="3">
    <source>
        <dbReference type="ARBA" id="ARBA00023163"/>
    </source>
</evidence>
<evidence type="ECO:0000256" key="1">
    <source>
        <dbReference type="ARBA" id="ARBA00023015"/>
    </source>
</evidence>
<feature type="transmembrane region" description="Helical" evidence="4">
    <location>
        <begin position="95"/>
        <end position="120"/>
    </location>
</feature>
<proteinExistence type="predicted"/>
<feature type="transmembrane region" description="Helical" evidence="4">
    <location>
        <begin position="185"/>
        <end position="205"/>
    </location>
</feature>
<dbReference type="InterPro" id="IPR009057">
    <property type="entry name" value="Homeodomain-like_sf"/>
</dbReference>
<feature type="transmembrane region" description="Helical" evidence="4">
    <location>
        <begin position="225"/>
        <end position="243"/>
    </location>
</feature>
<dbReference type="InterPro" id="IPR018062">
    <property type="entry name" value="HTH_AraC-typ_CS"/>
</dbReference>
<keyword evidence="4" id="KW-0472">Membrane</keyword>
<dbReference type="EMBL" id="CAXJIO010000010">
    <property type="protein sequence ID" value="CAL2102003.1"/>
    <property type="molecule type" value="Genomic_DNA"/>
</dbReference>
<dbReference type="PROSITE" id="PS01124">
    <property type="entry name" value="HTH_ARAC_FAMILY_2"/>
    <property type="match status" value="1"/>
</dbReference>
<keyword evidence="7" id="KW-1185">Reference proteome</keyword>
<protein>
    <submittedName>
        <fullName evidence="6">AraC-type DNA-binding protein</fullName>
    </submittedName>
</protein>
<feature type="transmembrane region" description="Helical" evidence="4">
    <location>
        <begin position="63"/>
        <end position="83"/>
    </location>
</feature>
<dbReference type="GO" id="GO:0003677">
    <property type="term" value="F:DNA binding"/>
    <property type="evidence" value="ECO:0007669"/>
    <property type="project" value="UniProtKB-KW"/>
</dbReference>
<dbReference type="InterPro" id="IPR018060">
    <property type="entry name" value="HTH_AraC"/>
</dbReference>
<dbReference type="Proteomes" id="UP001497527">
    <property type="component" value="Unassembled WGS sequence"/>
</dbReference>
<keyword evidence="4" id="KW-0812">Transmembrane</keyword>
<dbReference type="SMART" id="SM00342">
    <property type="entry name" value="HTH_ARAC"/>
    <property type="match status" value="1"/>
</dbReference>
<comment type="caution">
    <text evidence="6">The sequence shown here is derived from an EMBL/GenBank/DDBJ whole genome shotgun (WGS) entry which is preliminary data.</text>
</comment>
<dbReference type="Pfam" id="PF12833">
    <property type="entry name" value="HTH_18"/>
    <property type="match status" value="1"/>
</dbReference>
<organism evidence="6 7">
    <name type="scientific">Tenacibaculum polynesiense</name>
    <dbReference type="NCBI Taxonomy" id="3137857"/>
    <lineage>
        <taxon>Bacteria</taxon>
        <taxon>Pseudomonadati</taxon>
        <taxon>Bacteroidota</taxon>
        <taxon>Flavobacteriia</taxon>
        <taxon>Flavobacteriales</taxon>
        <taxon>Flavobacteriaceae</taxon>
        <taxon>Tenacibaculum</taxon>
    </lineage>
</organism>
<sequence length="382" mass="43502">MDNLSFINIIIGIALIIFIFFNKHNLGKNVYAKLAIIGVISIFTLSALSDYLMTLGATLRYSIFTYIALLVSHLIGFFLLLFVSAITGQTSHLKTIIIAVIGVTVVRVLLIYSLITGFLIKQDASNIDNLAEANTKLPIILANTDEFIMAAFNLILTIIAYKTLKKAPLIVDLGSSKALYYKWGKIILVFSIVLYTIVLLNTVLLSFNRDNLEHILFVEKILKSIFFIFLIISMMYFPVFAYSGKYEDLPSLYEIDKEKYKGSTLIDSLALFNEIDTLVRDEKLYLDSELKMDKVSKKLARPIPHISQAINENTQNSFPDYINSFRIEEAKKKLLVENPDTIFAIAIDIGFNNKTTFYNAFKKYTDMTPTQYRKQFRKEKDA</sequence>
<keyword evidence="1" id="KW-0805">Transcription regulation</keyword>